<evidence type="ECO:0000313" key="3">
    <source>
        <dbReference type="Proteomes" id="UP000095228"/>
    </source>
</evidence>
<sequence length="252" mass="27025">MNTHLFRPAGLVLALSLLATVVSAKVTEKFTQTYPLDANGSIHLENVNGSVEIIAWDKNEVALEAEKTARDQEGLDRMHLKIESSPRRLSIRTEHEKKWKFWETMNAQVHYKLMVPAGATLDRIEVVNAGIRVTGVKGSVRLEAVNGSVEADGLSGPGHFETVNGTVRVSYAAMPTGGGIALETVNGTCKLMLPADAAFDLDTDTVNGRVTCDFPITLESSGKRELRGAVNGGGVRVTLDSVNGGLSVNRGK</sequence>
<gene>
    <name evidence="2" type="ORF">Verru16b_02613</name>
</gene>
<dbReference type="KEGG" id="obg:Verru16b_02613"/>
<dbReference type="RefSeq" id="WP_069962670.1">
    <property type="nucleotide sequence ID" value="NZ_CP016094.1"/>
</dbReference>
<evidence type="ECO:0008006" key="4">
    <source>
        <dbReference type="Google" id="ProtNLM"/>
    </source>
</evidence>
<accession>A0A1D8AXA7</accession>
<organism evidence="2 3">
    <name type="scientific">Lacunisphaera limnophila</name>
    <dbReference type="NCBI Taxonomy" id="1838286"/>
    <lineage>
        <taxon>Bacteria</taxon>
        <taxon>Pseudomonadati</taxon>
        <taxon>Verrucomicrobiota</taxon>
        <taxon>Opitutia</taxon>
        <taxon>Opitutales</taxon>
        <taxon>Opitutaceae</taxon>
        <taxon>Lacunisphaera</taxon>
    </lineage>
</organism>
<feature type="chain" id="PRO_5009105406" description="Adhesin domain-containing protein" evidence="1">
    <location>
        <begin position="25"/>
        <end position="252"/>
    </location>
</feature>
<dbReference type="OrthoDB" id="2240743at2"/>
<dbReference type="AlphaFoldDB" id="A0A1D8AXA7"/>
<reference evidence="2 3" key="1">
    <citation type="submission" date="2016-06" db="EMBL/GenBank/DDBJ databases">
        <title>Three novel species with peptidoglycan cell walls form the new genus Lacunisphaera gen. nov. in the family Opitutaceae of the verrucomicrobial subdivision 4.</title>
        <authorList>
            <person name="Rast P."/>
            <person name="Gloeckner I."/>
            <person name="Jogler M."/>
            <person name="Boedeker C."/>
            <person name="Jeske O."/>
            <person name="Wiegand S."/>
            <person name="Reinhardt R."/>
            <person name="Schumann P."/>
            <person name="Rohde M."/>
            <person name="Spring S."/>
            <person name="Gloeckner F.O."/>
            <person name="Jogler C."/>
        </authorList>
    </citation>
    <scope>NUCLEOTIDE SEQUENCE [LARGE SCALE GENOMIC DNA]</scope>
    <source>
        <strain evidence="2 3">IG16b</strain>
    </source>
</reference>
<dbReference type="PATRIC" id="fig|1838286.3.peg.2628"/>
<protein>
    <recommendedName>
        <fullName evidence="4">Adhesin domain-containing protein</fullName>
    </recommendedName>
</protein>
<dbReference type="Proteomes" id="UP000095228">
    <property type="component" value="Chromosome"/>
</dbReference>
<feature type="signal peptide" evidence="1">
    <location>
        <begin position="1"/>
        <end position="24"/>
    </location>
</feature>
<evidence type="ECO:0000313" key="2">
    <source>
        <dbReference type="EMBL" id="AOS45532.1"/>
    </source>
</evidence>
<keyword evidence="1" id="KW-0732">Signal</keyword>
<dbReference type="EMBL" id="CP016094">
    <property type="protein sequence ID" value="AOS45532.1"/>
    <property type="molecule type" value="Genomic_DNA"/>
</dbReference>
<evidence type="ECO:0000256" key="1">
    <source>
        <dbReference type="SAM" id="SignalP"/>
    </source>
</evidence>
<dbReference type="STRING" id="1838286.Verru16b_02613"/>
<proteinExistence type="predicted"/>
<name>A0A1D8AXA7_9BACT</name>
<keyword evidence="3" id="KW-1185">Reference proteome</keyword>